<dbReference type="InterPro" id="IPR007688">
    <property type="entry name" value="Conjugal_tfr_TrbL/VirB6"/>
</dbReference>
<feature type="transmembrane region" description="Helical" evidence="5">
    <location>
        <begin position="25"/>
        <end position="46"/>
    </location>
</feature>
<evidence type="ECO:0000313" key="7">
    <source>
        <dbReference type="Proteomes" id="UP000054903"/>
    </source>
</evidence>
<accession>A0A158CLN5</accession>
<feature type="transmembrane region" description="Helical" evidence="5">
    <location>
        <begin position="200"/>
        <end position="219"/>
    </location>
</feature>
<feature type="transmembrane region" description="Helical" evidence="5">
    <location>
        <begin position="67"/>
        <end position="90"/>
    </location>
</feature>
<evidence type="ECO:0000313" key="6">
    <source>
        <dbReference type="EMBL" id="SAK83211.1"/>
    </source>
</evidence>
<evidence type="ECO:0000256" key="2">
    <source>
        <dbReference type="ARBA" id="ARBA00022692"/>
    </source>
</evidence>
<dbReference type="Pfam" id="PF04610">
    <property type="entry name" value="TrbL"/>
    <property type="match status" value="1"/>
</dbReference>
<organism evidence="6 7">
    <name type="scientific">Caballeronia fortuita</name>
    <dbReference type="NCBI Taxonomy" id="1777138"/>
    <lineage>
        <taxon>Bacteria</taxon>
        <taxon>Pseudomonadati</taxon>
        <taxon>Pseudomonadota</taxon>
        <taxon>Betaproteobacteria</taxon>
        <taxon>Burkholderiales</taxon>
        <taxon>Burkholderiaceae</taxon>
        <taxon>Caballeronia</taxon>
    </lineage>
</organism>
<comment type="subcellular location">
    <subcellularLocation>
        <location evidence="1">Membrane</location>
        <topology evidence="1">Multi-pass membrane protein</topology>
    </subcellularLocation>
</comment>
<name>A0A158CLN5_9BURK</name>
<keyword evidence="4 5" id="KW-0472">Membrane</keyword>
<dbReference type="EMBL" id="FCNX02000011">
    <property type="protein sequence ID" value="SAK83211.1"/>
    <property type="molecule type" value="Genomic_DNA"/>
</dbReference>
<dbReference type="AlphaFoldDB" id="A0A158CLN5"/>
<dbReference type="STRING" id="1777138.AWB77_04257"/>
<keyword evidence="7" id="KW-1185">Reference proteome</keyword>
<reference evidence="6" key="1">
    <citation type="submission" date="2016-01" db="EMBL/GenBank/DDBJ databases">
        <authorList>
            <person name="Peeters C."/>
        </authorList>
    </citation>
    <scope>NUCLEOTIDE SEQUENCE</scope>
    <source>
        <strain evidence="6">LMG 29320</strain>
    </source>
</reference>
<comment type="caution">
    <text evidence="6">The sequence shown here is derived from an EMBL/GenBank/DDBJ whole genome shotgun (WGS) entry which is preliminary data.</text>
</comment>
<dbReference type="GO" id="GO:0016020">
    <property type="term" value="C:membrane"/>
    <property type="evidence" value="ECO:0007669"/>
    <property type="project" value="UniProtKB-SubCell"/>
</dbReference>
<proteinExistence type="predicted"/>
<dbReference type="OrthoDB" id="6956705at2"/>
<dbReference type="Proteomes" id="UP000054903">
    <property type="component" value="Unassembled WGS sequence"/>
</dbReference>
<feature type="transmembrane region" description="Helical" evidence="5">
    <location>
        <begin position="130"/>
        <end position="155"/>
    </location>
</feature>
<feature type="transmembrane region" description="Helical" evidence="5">
    <location>
        <begin position="231"/>
        <end position="253"/>
    </location>
</feature>
<evidence type="ECO:0000256" key="3">
    <source>
        <dbReference type="ARBA" id="ARBA00022989"/>
    </source>
</evidence>
<feature type="transmembrane region" description="Helical" evidence="5">
    <location>
        <begin position="162"/>
        <end position="180"/>
    </location>
</feature>
<dbReference type="RefSeq" id="WP_061136406.1">
    <property type="nucleotide sequence ID" value="NZ_FCNX02000011.1"/>
</dbReference>
<evidence type="ECO:0000256" key="4">
    <source>
        <dbReference type="ARBA" id="ARBA00023136"/>
    </source>
</evidence>
<feature type="transmembrane region" description="Helical" evidence="5">
    <location>
        <begin position="259"/>
        <end position="279"/>
    </location>
</feature>
<evidence type="ECO:0000256" key="1">
    <source>
        <dbReference type="ARBA" id="ARBA00004141"/>
    </source>
</evidence>
<gene>
    <name evidence="6" type="primary">virB6</name>
    <name evidence="6" type="ORF">AWB77_04257</name>
</gene>
<keyword evidence="3 5" id="KW-1133">Transmembrane helix</keyword>
<evidence type="ECO:0000256" key="5">
    <source>
        <dbReference type="SAM" id="Phobius"/>
    </source>
</evidence>
<sequence>MATMTIEGMIGAADGVTQSFLTQTYPALAGAISTPVYLVAVLYWAVYGYKVYGGYEPMRWSALLAKAFMTAAVFSALNWGGLGQSIYGFFTSFMEGVASTIMSGQSTASMLDALYNNVGQVSALMQNVSWYQFGMILQGFGLFLINCVLFVLALVYMTIAKFGLAITMVLLPVFAGFFFFEQTRQWAINWLSKMLNFCFIYILVIAIVRFGFLAFGDAIDEAGKASSVTDAAFINVQQVAYLYIVEGVLIIFMLQVKGWAAALAGGASVQGLSLLMMAARTVTRGAIK</sequence>
<dbReference type="GO" id="GO:0030255">
    <property type="term" value="P:protein secretion by the type IV secretion system"/>
    <property type="evidence" value="ECO:0007669"/>
    <property type="project" value="InterPro"/>
</dbReference>
<protein>
    <submittedName>
        <fullName evidence="6">Type IV secretion system protein VirB6</fullName>
    </submittedName>
</protein>
<keyword evidence="2 5" id="KW-0812">Transmembrane</keyword>